<gene>
    <name evidence="2" type="ORF">BJ508DRAFT_333012</name>
</gene>
<sequence length="230" mass="25299">MRPHERAKRPTNHSPPPRPSKRYKTSDAPAVSLPSTPSQPRPSLHSQQPHHQHSLPFSITPHKYSKIVDKRYSPTPHHPLRMHSLQDRPPPPLFAHHRPAPAPALPAPASPPPAPPAPASPTPAPQTPAPQAPAFHAPPPRAPELVRALNDPTIFKATMIAGEFANRVTARKEHRGDGQRMPGLRKLINRRHNLAHGQPTPGEVREAIQKVEVSPGEKGKLMEYVESAEK</sequence>
<proteinExistence type="predicted"/>
<dbReference type="AlphaFoldDB" id="A0A3N4HL13"/>
<accession>A0A3N4HL13</accession>
<dbReference type="Proteomes" id="UP000275078">
    <property type="component" value="Unassembled WGS sequence"/>
</dbReference>
<feature type="compositionally biased region" description="Basic residues" evidence="1">
    <location>
        <begin position="1"/>
        <end position="11"/>
    </location>
</feature>
<organism evidence="2 3">
    <name type="scientific">Ascobolus immersus RN42</name>
    <dbReference type="NCBI Taxonomy" id="1160509"/>
    <lineage>
        <taxon>Eukaryota</taxon>
        <taxon>Fungi</taxon>
        <taxon>Dikarya</taxon>
        <taxon>Ascomycota</taxon>
        <taxon>Pezizomycotina</taxon>
        <taxon>Pezizomycetes</taxon>
        <taxon>Pezizales</taxon>
        <taxon>Ascobolaceae</taxon>
        <taxon>Ascobolus</taxon>
    </lineage>
</organism>
<name>A0A3N4HL13_ASCIM</name>
<evidence type="ECO:0000313" key="2">
    <source>
        <dbReference type="EMBL" id="RPA74522.1"/>
    </source>
</evidence>
<feature type="compositionally biased region" description="Pro residues" evidence="1">
    <location>
        <begin position="100"/>
        <end position="142"/>
    </location>
</feature>
<dbReference type="EMBL" id="ML119788">
    <property type="protein sequence ID" value="RPA74522.1"/>
    <property type="molecule type" value="Genomic_DNA"/>
</dbReference>
<keyword evidence="3" id="KW-1185">Reference proteome</keyword>
<reference evidence="2 3" key="1">
    <citation type="journal article" date="2018" name="Nat. Ecol. Evol.">
        <title>Pezizomycetes genomes reveal the molecular basis of ectomycorrhizal truffle lifestyle.</title>
        <authorList>
            <person name="Murat C."/>
            <person name="Payen T."/>
            <person name="Noel B."/>
            <person name="Kuo A."/>
            <person name="Morin E."/>
            <person name="Chen J."/>
            <person name="Kohler A."/>
            <person name="Krizsan K."/>
            <person name="Balestrini R."/>
            <person name="Da Silva C."/>
            <person name="Montanini B."/>
            <person name="Hainaut M."/>
            <person name="Levati E."/>
            <person name="Barry K.W."/>
            <person name="Belfiori B."/>
            <person name="Cichocki N."/>
            <person name="Clum A."/>
            <person name="Dockter R.B."/>
            <person name="Fauchery L."/>
            <person name="Guy J."/>
            <person name="Iotti M."/>
            <person name="Le Tacon F."/>
            <person name="Lindquist E.A."/>
            <person name="Lipzen A."/>
            <person name="Malagnac F."/>
            <person name="Mello A."/>
            <person name="Molinier V."/>
            <person name="Miyauchi S."/>
            <person name="Poulain J."/>
            <person name="Riccioni C."/>
            <person name="Rubini A."/>
            <person name="Sitrit Y."/>
            <person name="Splivallo R."/>
            <person name="Traeger S."/>
            <person name="Wang M."/>
            <person name="Zifcakova L."/>
            <person name="Wipf D."/>
            <person name="Zambonelli A."/>
            <person name="Paolocci F."/>
            <person name="Nowrousian M."/>
            <person name="Ottonello S."/>
            <person name="Baldrian P."/>
            <person name="Spatafora J.W."/>
            <person name="Henrissat B."/>
            <person name="Nagy L.G."/>
            <person name="Aury J.M."/>
            <person name="Wincker P."/>
            <person name="Grigoriev I.V."/>
            <person name="Bonfante P."/>
            <person name="Martin F.M."/>
        </authorList>
    </citation>
    <scope>NUCLEOTIDE SEQUENCE [LARGE SCALE GENOMIC DNA]</scope>
    <source>
        <strain evidence="2 3">RN42</strain>
    </source>
</reference>
<evidence type="ECO:0000313" key="3">
    <source>
        <dbReference type="Proteomes" id="UP000275078"/>
    </source>
</evidence>
<protein>
    <submittedName>
        <fullName evidence="2">Uncharacterized protein</fullName>
    </submittedName>
</protein>
<feature type="region of interest" description="Disordered" evidence="1">
    <location>
        <begin position="1"/>
        <end position="144"/>
    </location>
</feature>
<evidence type="ECO:0000256" key="1">
    <source>
        <dbReference type="SAM" id="MobiDB-lite"/>
    </source>
</evidence>